<dbReference type="InterPro" id="IPR039420">
    <property type="entry name" value="WalR-like"/>
</dbReference>
<dbReference type="PANTHER" id="PTHR48111:SF76">
    <property type="entry name" value="TWO-COMPONENT RESPONSE REGULATOR"/>
    <property type="match status" value="1"/>
</dbReference>
<dbReference type="CDD" id="cd19935">
    <property type="entry name" value="REC_OmpR_CusR-like"/>
    <property type="match status" value="1"/>
</dbReference>
<accession>A0ABX6N3I1</accession>
<evidence type="ECO:0000256" key="7">
    <source>
        <dbReference type="PROSITE-ProRule" id="PRU01091"/>
    </source>
</evidence>
<evidence type="ECO:0000256" key="2">
    <source>
        <dbReference type="ARBA" id="ARBA00023012"/>
    </source>
</evidence>
<proteinExistence type="predicted"/>
<dbReference type="Gene3D" id="3.40.50.2300">
    <property type="match status" value="1"/>
</dbReference>
<dbReference type="InterPro" id="IPR011006">
    <property type="entry name" value="CheY-like_superfamily"/>
</dbReference>
<dbReference type="InterPro" id="IPR001789">
    <property type="entry name" value="Sig_transdc_resp-reg_receiver"/>
</dbReference>
<keyword evidence="12" id="KW-1185">Reference proteome</keyword>
<dbReference type="SMART" id="SM00448">
    <property type="entry name" value="REC"/>
    <property type="match status" value="1"/>
</dbReference>
<dbReference type="PROSITE" id="PS50110">
    <property type="entry name" value="RESPONSE_REGULATORY"/>
    <property type="match status" value="1"/>
</dbReference>
<dbReference type="Proteomes" id="UP000501130">
    <property type="component" value="Chromosome"/>
</dbReference>
<keyword evidence="1 6" id="KW-0597">Phosphoprotein</keyword>
<keyword evidence="4 7" id="KW-0238">DNA-binding</keyword>
<dbReference type="CDD" id="cd00383">
    <property type="entry name" value="trans_reg_C"/>
    <property type="match status" value="1"/>
</dbReference>
<evidence type="ECO:0000256" key="6">
    <source>
        <dbReference type="PROSITE-ProRule" id="PRU00169"/>
    </source>
</evidence>
<evidence type="ECO:0000313" key="10">
    <source>
        <dbReference type="EMBL" id="QJR28314.1"/>
    </source>
</evidence>
<feature type="domain" description="Response regulatory" evidence="8">
    <location>
        <begin position="2"/>
        <end position="115"/>
    </location>
</feature>
<dbReference type="RefSeq" id="WP_105029761.1">
    <property type="nucleotide sequence ID" value="NZ_CP053084.1"/>
</dbReference>
<keyword evidence="5" id="KW-0804">Transcription</keyword>
<feature type="modified residue" description="4-aspartylphosphate" evidence="6">
    <location>
        <position position="51"/>
    </location>
</feature>
<dbReference type="InterPro" id="IPR016032">
    <property type="entry name" value="Sig_transdc_resp-reg_C-effctor"/>
</dbReference>
<feature type="DNA-binding region" description="OmpR/PhoB-type" evidence="7">
    <location>
        <begin position="127"/>
        <end position="225"/>
    </location>
</feature>
<dbReference type="EMBL" id="CP053084">
    <property type="protein sequence ID" value="QJR29583.1"/>
    <property type="molecule type" value="Genomic_DNA"/>
</dbReference>
<dbReference type="EMBL" id="CP053084">
    <property type="protein sequence ID" value="QJR28314.1"/>
    <property type="molecule type" value="Genomic_DNA"/>
</dbReference>
<dbReference type="Pfam" id="PF00072">
    <property type="entry name" value="Response_reg"/>
    <property type="match status" value="1"/>
</dbReference>
<dbReference type="InterPro" id="IPR036388">
    <property type="entry name" value="WH-like_DNA-bd_sf"/>
</dbReference>
<evidence type="ECO:0000313" key="11">
    <source>
        <dbReference type="EMBL" id="QJR29583.1"/>
    </source>
</evidence>
<dbReference type="PANTHER" id="PTHR48111">
    <property type="entry name" value="REGULATOR OF RPOS"/>
    <property type="match status" value="1"/>
</dbReference>
<dbReference type="PROSITE" id="PS51755">
    <property type="entry name" value="OMPR_PHOB"/>
    <property type="match status" value="1"/>
</dbReference>
<keyword evidence="3" id="KW-0805">Transcription regulation</keyword>
<evidence type="ECO:0000259" key="8">
    <source>
        <dbReference type="PROSITE" id="PS50110"/>
    </source>
</evidence>
<organism evidence="10 12">
    <name type="scientific">Limnobacter profundi</name>
    <dbReference type="NCBI Taxonomy" id="2732163"/>
    <lineage>
        <taxon>Bacteria</taxon>
        <taxon>Pseudomonadati</taxon>
        <taxon>Pseudomonadota</taxon>
        <taxon>Betaproteobacteria</taxon>
        <taxon>Burkholderiales</taxon>
        <taxon>Burkholderiaceae</taxon>
        <taxon>Limnobacter</taxon>
    </lineage>
</organism>
<dbReference type="Pfam" id="PF00486">
    <property type="entry name" value="Trans_reg_C"/>
    <property type="match status" value="1"/>
</dbReference>
<dbReference type="SMART" id="SM00862">
    <property type="entry name" value="Trans_reg_C"/>
    <property type="match status" value="1"/>
</dbReference>
<evidence type="ECO:0000256" key="5">
    <source>
        <dbReference type="ARBA" id="ARBA00023163"/>
    </source>
</evidence>
<keyword evidence="2" id="KW-0902">Two-component regulatory system</keyword>
<reference evidence="10 12" key="1">
    <citation type="submission" date="2020-05" db="EMBL/GenBank/DDBJ databases">
        <title>Compete genome of Limnobacter sp. SAORIC-580.</title>
        <authorList>
            <person name="Song J."/>
            <person name="Cho J.-C."/>
        </authorList>
    </citation>
    <scope>NUCLEOTIDE SEQUENCE [LARGE SCALE GENOMIC DNA]</scope>
    <source>
        <strain evidence="10 12">SAORIC-580</strain>
    </source>
</reference>
<dbReference type="Gene3D" id="6.10.250.690">
    <property type="match status" value="1"/>
</dbReference>
<dbReference type="InterPro" id="IPR006291">
    <property type="entry name" value="CusR-like"/>
</dbReference>
<gene>
    <name evidence="10" type="ORF">HKT17_00645</name>
    <name evidence="11" type="ORF">HKT17_07580</name>
</gene>
<evidence type="ECO:0000259" key="9">
    <source>
        <dbReference type="PROSITE" id="PS51755"/>
    </source>
</evidence>
<name>A0ABX6N3I1_9BURK</name>
<evidence type="ECO:0000313" key="12">
    <source>
        <dbReference type="Proteomes" id="UP000501130"/>
    </source>
</evidence>
<protein>
    <submittedName>
        <fullName evidence="10">Heavy metal response regulator transcription factor</fullName>
    </submittedName>
</protein>
<evidence type="ECO:0000256" key="3">
    <source>
        <dbReference type="ARBA" id="ARBA00023015"/>
    </source>
</evidence>
<dbReference type="NCBIfam" id="TIGR01387">
    <property type="entry name" value="cztR_silR_copR"/>
    <property type="match status" value="1"/>
</dbReference>
<evidence type="ECO:0000256" key="4">
    <source>
        <dbReference type="ARBA" id="ARBA00023125"/>
    </source>
</evidence>
<dbReference type="InterPro" id="IPR001867">
    <property type="entry name" value="OmpR/PhoB-type_DNA-bd"/>
</dbReference>
<evidence type="ECO:0000256" key="1">
    <source>
        <dbReference type="ARBA" id="ARBA00022553"/>
    </source>
</evidence>
<dbReference type="Gene3D" id="1.10.10.10">
    <property type="entry name" value="Winged helix-like DNA-binding domain superfamily/Winged helix DNA-binding domain"/>
    <property type="match status" value="1"/>
</dbReference>
<feature type="domain" description="OmpR/PhoB-type" evidence="9">
    <location>
        <begin position="127"/>
        <end position="225"/>
    </location>
</feature>
<sequence>MKLLLIEDDLRLADYLKKGLTEEGFVVDLARNGIDGLHLATQGLYDVIILDGMLPDIDGLAVLSALRQSKSIPVLMLTARAMVEDRVSGLKAGADDYLVKPFAFAELVARLHALGRRTSTVAAESQTTVLTLLDLELDAVRRTAKRGGKDLRLTAKEFSLLWLLLRRKGEVISRTEIAELIWDMHFDSETNVIDVAIRRLRIKLDDPYEIPLLHTIRGMGYVLEIRAQGKE</sequence>
<dbReference type="SUPFAM" id="SSF52172">
    <property type="entry name" value="CheY-like"/>
    <property type="match status" value="1"/>
</dbReference>
<dbReference type="SUPFAM" id="SSF46894">
    <property type="entry name" value="C-terminal effector domain of the bipartite response regulators"/>
    <property type="match status" value="1"/>
</dbReference>